<evidence type="ECO:0000256" key="1">
    <source>
        <dbReference type="SAM" id="Coils"/>
    </source>
</evidence>
<sequence>MAMIDNDLVCNFKKCRKRLVNNAWVTSCSHTFCDEDGTREFSKALVCPACETNLSGKHDIVRHDLQPADQYKSMILAGLKPEIIMEIASRAIAFWTYQSHQEKLFHEYSSNKNKESRNKLEHYYEQLVNKLQAEIKSVKVDLTSKMKELSETKQRFNEISEQHQEKSRQHQKLQIMYDTLRRRSINPAALEEVPPKPAIPTSKSSQFQIPFGSASFGSNRHSQSSIIEMPKNQKVVSCHNSPIHVEGESFVLRPYPTPVAHQETEENFSTRFTLHMNTPNSK</sequence>
<feature type="coiled-coil region" evidence="1">
    <location>
        <begin position="128"/>
        <end position="169"/>
    </location>
</feature>
<reference evidence="3" key="2">
    <citation type="submission" date="2025-08" db="UniProtKB">
        <authorList>
            <consortium name="RefSeq"/>
        </authorList>
    </citation>
    <scope>IDENTIFICATION</scope>
</reference>
<accession>A0ABM4BCS0</accession>
<dbReference type="InterPro" id="IPR013083">
    <property type="entry name" value="Znf_RING/FYVE/PHD"/>
</dbReference>
<dbReference type="Proteomes" id="UP001652625">
    <property type="component" value="Chromosome 02"/>
</dbReference>
<proteinExistence type="predicted"/>
<dbReference type="RefSeq" id="XP_065646738.1">
    <property type="nucleotide sequence ID" value="XM_065790666.1"/>
</dbReference>
<evidence type="ECO:0000313" key="3">
    <source>
        <dbReference type="RefSeq" id="XP_065646738.1"/>
    </source>
</evidence>
<evidence type="ECO:0000313" key="2">
    <source>
        <dbReference type="Proteomes" id="UP001652625"/>
    </source>
</evidence>
<protein>
    <submittedName>
        <fullName evidence="3">E3 ubiquitin-protein ligase CCNB1IP1 isoform X2</fullName>
    </submittedName>
</protein>
<keyword evidence="1" id="KW-0175">Coiled coil</keyword>
<dbReference type="PANTHER" id="PTHR14305:SF0">
    <property type="entry name" value="E3 UBIQUITIN-PROTEIN LIGASE CCNB1IP1"/>
    <property type="match status" value="1"/>
</dbReference>
<dbReference type="Gene3D" id="3.30.40.10">
    <property type="entry name" value="Zinc/RING finger domain, C3HC4 (zinc finger)"/>
    <property type="match status" value="1"/>
</dbReference>
<reference evidence="2" key="1">
    <citation type="submission" date="2025-05" db="UniProtKB">
        <authorList>
            <consortium name="RefSeq"/>
        </authorList>
    </citation>
    <scope>NUCLEOTIDE SEQUENCE [LARGE SCALE GENOMIC DNA]</scope>
</reference>
<name>A0ABM4BCS0_HYDVU</name>
<dbReference type="GeneID" id="101238383"/>
<dbReference type="InterPro" id="IPR042448">
    <property type="entry name" value="CCNB1IP1"/>
</dbReference>
<keyword evidence="2" id="KW-1185">Reference proteome</keyword>
<gene>
    <name evidence="3" type="primary">LOC101238383</name>
</gene>
<dbReference type="PANTHER" id="PTHR14305">
    <property type="entry name" value="E3 UBIQUITIN-PROTEIN LIGASE CCNB1IP1"/>
    <property type="match status" value="1"/>
</dbReference>
<organism evidence="2 3">
    <name type="scientific">Hydra vulgaris</name>
    <name type="common">Hydra</name>
    <name type="synonym">Hydra attenuata</name>
    <dbReference type="NCBI Taxonomy" id="6087"/>
    <lineage>
        <taxon>Eukaryota</taxon>
        <taxon>Metazoa</taxon>
        <taxon>Cnidaria</taxon>
        <taxon>Hydrozoa</taxon>
        <taxon>Hydroidolina</taxon>
        <taxon>Anthoathecata</taxon>
        <taxon>Aplanulata</taxon>
        <taxon>Hydridae</taxon>
        <taxon>Hydra</taxon>
    </lineage>
</organism>